<feature type="region of interest" description="Disordered" evidence="1">
    <location>
        <begin position="149"/>
        <end position="204"/>
    </location>
</feature>
<reference evidence="2" key="2">
    <citation type="submission" date="2022-01" db="EMBL/GenBank/DDBJ databases">
        <authorList>
            <person name="Yamashiro T."/>
            <person name="Shiraishi A."/>
            <person name="Satake H."/>
            <person name="Nakayama K."/>
        </authorList>
    </citation>
    <scope>NUCLEOTIDE SEQUENCE</scope>
</reference>
<gene>
    <name evidence="2" type="ORF">Tco_0975616</name>
</gene>
<accession>A0ABQ5EEY0</accession>
<evidence type="ECO:0008006" key="4">
    <source>
        <dbReference type="Google" id="ProtNLM"/>
    </source>
</evidence>
<protein>
    <recommendedName>
        <fullName evidence="4">Reverse transcriptase domain-containing protein</fullName>
    </recommendedName>
</protein>
<dbReference type="PANTHER" id="PTHR48475:SF2">
    <property type="entry name" value="RIBONUCLEASE H"/>
    <property type="match status" value="1"/>
</dbReference>
<reference evidence="2" key="1">
    <citation type="journal article" date="2022" name="Int. J. Mol. Sci.">
        <title>Draft Genome of Tanacetum Coccineum: Genomic Comparison of Closely Related Tanacetum-Family Plants.</title>
        <authorList>
            <person name="Yamashiro T."/>
            <person name="Shiraishi A."/>
            <person name="Nakayama K."/>
            <person name="Satake H."/>
        </authorList>
    </citation>
    <scope>NUCLEOTIDE SEQUENCE</scope>
</reference>
<feature type="compositionally biased region" description="Basic residues" evidence="1">
    <location>
        <begin position="184"/>
        <end position="197"/>
    </location>
</feature>
<dbReference type="PANTHER" id="PTHR48475">
    <property type="entry name" value="RIBONUCLEASE H"/>
    <property type="match status" value="1"/>
</dbReference>
<feature type="compositionally biased region" description="Basic and acidic residues" evidence="1">
    <location>
        <begin position="168"/>
        <end position="183"/>
    </location>
</feature>
<name>A0ABQ5EEY0_9ASTR</name>
<evidence type="ECO:0000256" key="1">
    <source>
        <dbReference type="SAM" id="MobiDB-lite"/>
    </source>
</evidence>
<evidence type="ECO:0000313" key="3">
    <source>
        <dbReference type="Proteomes" id="UP001151760"/>
    </source>
</evidence>
<evidence type="ECO:0000313" key="2">
    <source>
        <dbReference type="EMBL" id="GJT49459.1"/>
    </source>
</evidence>
<organism evidence="2 3">
    <name type="scientific">Tanacetum coccineum</name>
    <dbReference type="NCBI Taxonomy" id="301880"/>
    <lineage>
        <taxon>Eukaryota</taxon>
        <taxon>Viridiplantae</taxon>
        <taxon>Streptophyta</taxon>
        <taxon>Embryophyta</taxon>
        <taxon>Tracheophyta</taxon>
        <taxon>Spermatophyta</taxon>
        <taxon>Magnoliopsida</taxon>
        <taxon>eudicotyledons</taxon>
        <taxon>Gunneridae</taxon>
        <taxon>Pentapetalae</taxon>
        <taxon>asterids</taxon>
        <taxon>campanulids</taxon>
        <taxon>Asterales</taxon>
        <taxon>Asteraceae</taxon>
        <taxon>Asteroideae</taxon>
        <taxon>Anthemideae</taxon>
        <taxon>Anthemidinae</taxon>
        <taxon>Tanacetum</taxon>
    </lineage>
</organism>
<proteinExistence type="predicted"/>
<keyword evidence="3" id="KW-1185">Reference proteome</keyword>
<sequence>MIKSSNGETPFSLTYGTKAVIPAEIGMPTLWTAEVDLTKNDEALEINLDLIEEKREQAAIQEAKSKAKMEKYYNSKVQSTSFRRGKWSIVAMMQATARTEENLALNGKDHTKLRTDHMRSWHGNKTKGSNAQDGGRQQHFSRLHLCLLHPPKSGKTEARRLSSSLVGEEPRHASWPPQHEHAHSSMRKIRSPRRPFYHRHDEWE</sequence>
<dbReference type="EMBL" id="BQNB010016240">
    <property type="protein sequence ID" value="GJT49459.1"/>
    <property type="molecule type" value="Genomic_DNA"/>
</dbReference>
<comment type="caution">
    <text evidence="2">The sequence shown here is derived from an EMBL/GenBank/DDBJ whole genome shotgun (WGS) entry which is preliminary data.</text>
</comment>
<dbReference type="Proteomes" id="UP001151760">
    <property type="component" value="Unassembled WGS sequence"/>
</dbReference>